<dbReference type="InterPro" id="IPR050194">
    <property type="entry name" value="Glycosyltransferase_grp1"/>
</dbReference>
<name>A0A4Y6PTL6_PERCE</name>
<dbReference type="OrthoDB" id="9787293at2"/>
<evidence type="ECO:0000259" key="1">
    <source>
        <dbReference type="Pfam" id="PF00534"/>
    </source>
</evidence>
<feature type="domain" description="Glycosyltransferase subfamily 4-like N-terminal" evidence="2">
    <location>
        <begin position="16"/>
        <end position="203"/>
    </location>
</feature>
<dbReference type="SUPFAM" id="SSF53756">
    <property type="entry name" value="UDP-Glycosyltransferase/glycogen phosphorylase"/>
    <property type="match status" value="1"/>
</dbReference>
<reference evidence="3 4" key="1">
    <citation type="submission" date="2019-06" db="EMBL/GenBank/DDBJ databases">
        <title>Persicimonas caeni gen. nov., sp. nov., a predatory bacterium isolated from solar saltern.</title>
        <authorList>
            <person name="Wang S."/>
        </authorList>
    </citation>
    <scope>NUCLEOTIDE SEQUENCE [LARGE SCALE GENOMIC DNA]</scope>
    <source>
        <strain evidence="3 4">YN101</strain>
    </source>
</reference>
<evidence type="ECO:0000313" key="3">
    <source>
        <dbReference type="EMBL" id="QDG51674.1"/>
    </source>
</evidence>
<dbReference type="Pfam" id="PF13579">
    <property type="entry name" value="Glyco_trans_4_4"/>
    <property type="match status" value="1"/>
</dbReference>
<dbReference type="PANTHER" id="PTHR45947">
    <property type="entry name" value="SULFOQUINOVOSYL TRANSFERASE SQD2"/>
    <property type="match status" value="1"/>
</dbReference>
<dbReference type="InterPro" id="IPR001296">
    <property type="entry name" value="Glyco_trans_1"/>
</dbReference>
<evidence type="ECO:0000313" key="4">
    <source>
        <dbReference type="Proteomes" id="UP000315995"/>
    </source>
</evidence>
<dbReference type="AlphaFoldDB" id="A0A4Y6PTL6"/>
<feature type="domain" description="Glycosyl transferase family 1" evidence="1">
    <location>
        <begin position="219"/>
        <end position="388"/>
    </location>
</feature>
<gene>
    <name evidence="3" type="ORF">FIV42_13215</name>
</gene>
<proteinExistence type="predicted"/>
<keyword evidence="4" id="KW-1185">Reference proteome</keyword>
<dbReference type="GO" id="GO:0016758">
    <property type="term" value="F:hexosyltransferase activity"/>
    <property type="evidence" value="ECO:0007669"/>
    <property type="project" value="TreeGrafter"/>
</dbReference>
<accession>A0A4Y6PTL6</accession>
<dbReference type="InterPro" id="IPR028098">
    <property type="entry name" value="Glyco_trans_4-like_N"/>
</dbReference>
<dbReference type="EMBL" id="CP041186">
    <property type="protein sequence ID" value="QDG51674.1"/>
    <property type="molecule type" value="Genomic_DNA"/>
</dbReference>
<sequence length="417" mass="46529">MKIVVIHQYFLRPEEGGGSRFNEMTRFWVEQGHEVTVIAGQVHYATGEKPAEYKGKMVVEEWQDGVRVLRAYTPSTFHQSILGRMWAFGGFGLGASLALMTHIDDADVVLATSPSLLVLVPGLLAKSLRGWPLIFEVRDLWPESAVSTGVLSETSPVTQFAYWLEETGYRAADKINVLTPAFRQNIVERGLAGLDKISFIPNGADVDLFTPGPADPDVRERYGWQDKFVVLYAGAHGIANHLWQLIDAAEILRERGRDDIILASVGNGPQKADLIAETESRGLTNMQWLDAVSKTEMPGLLRAADVGAAVLKRVDTFKTVYPNKIFDYMACARPTLLAIDGVAREVIEEQAESGIFVEPERPEELADTVEWMVEHPDELRQMGERGRRFVEENFARPKLAARYLEVMKEVVGDGSRR</sequence>
<dbReference type="Pfam" id="PF00534">
    <property type="entry name" value="Glycos_transf_1"/>
    <property type="match status" value="1"/>
</dbReference>
<protein>
    <submittedName>
        <fullName evidence="3">Glycosyltransferase family 4 protein</fullName>
    </submittedName>
</protein>
<dbReference type="PANTHER" id="PTHR45947:SF3">
    <property type="entry name" value="SULFOQUINOVOSYL TRANSFERASE SQD2"/>
    <property type="match status" value="1"/>
</dbReference>
<dbReference type="RefSeq" id="WP_141198154.1">
    <property type="nucleotide sequence ID" value="NZ_CP041186.1"/>
</dbReference>
<dbReference type="CDD" id="cd03794">
    <property type="entry name" value="GT4_WbuB-like"/>
    <property type="match status" value="1"/>
</dbReference>
<evidence type="ECO:0000259" key="2">
    <source>
        <dbReference type="Pfam" id="PF13579"/>
    </source>
</evidence>
<organism evidence="3 4">
    <name type="scientific">Persicimonas caeni</name>
    <dbReference type="NCBI Taxonomy" id="2292766"/>
    <lineage>
        <taxon>Bacteria</taxon>
        <taxon>Deltaproteobacteria</taxon>
        <taxon>Bradymonadales</taxon>
        <taxon>Bradymonadaceae</taxon>
        <taxon>Persicimonas</taxon>
    </lineage>
</organism>
<dbReference type="Proteomes" id="UP000315995">
    <property type="component" value="Chromosome"/>
</dbReference>
<dbReference type="Gene3D" id="3.40.50.2000">
    <property type="entry name" value="Glycogen Phosphorylase B"/>
    <property type="match status" value="2"/>
</dbReference>
<keyword evidence="3" id="KW-0808">Transferase</keyword>
<accession>A0A5B8Y4L5</accession>